<dbReference type="AlphaFoldDB" id="A0A8H7NSG4"/>
<proteinExistence type="predicted"/>
<gene>
    <name evidence="1" type="ORF">IEO21_10527</name>
</gene>
<organism evidence="1 2">
    <name type="scientific">Rhodonia placenta</name>
    <dbReference type="NCBI Taxonomy" id="104341"/>
    <lineage>
        <taxon>Eukaryota</taxon>
        <taxon>Fungi</taxon>
        <taxon>Dikarya</taxon>
        <taxon>Basidiomycota</taxon>
        <taxon>Agaricomycotina</taxon>
        <taxon>Agaricomycetes</taxon>
        <taxon>Polyporales</taxon>
        <taxon>Adustoporiaceae</taxon>
        <taxon>Rhodonia</taxon>
    </lineage>
</organism>
<protein>
    <submittedName>
        <fullName evidence="1">Uncharacterized protein</fullName>
    </submittedName>
</protein>
<comment type="caution">
    <text evidence="1">The sequence shown here is derived from an EMBL/GenBank/DDBJ whole genome shotgun (WGS) entry which is preliminary data.</text>
</comment>
<name>A0A8H7NSG4_9APHY</name>
<dbReference type="EMBL" id="JADOXO010000879">
    <property type="protein sequence ID" value="KAF9799680.1"/>
    <property type="molecule type" value="Genomic_DNA"/>
</dbReference>
<evidence type="ECO:0000313" key="2">
    <source>
        <dbReference type="Proteomes" id="UP000639403"/>
    </source>
</evidence>
<reference evidence="1" key="2">
    <citation type="journal article" name="Front. Microbiol.">
        <title>Degradative Capacity of Two Strains of Rhodonia placenta: From Phenotype to Genotype.</title>
        <authorList>
            <person name="Kolle M."/>
            <person name="Horta M.A.C."/>
            <person name="Nowrousian M."/>
            <person name="Ohm R.A."/>
            <person name="Benz J.P."/>
            <person name="Pilgard A."/>
        </authorList>
    </citation>
    <scope>NUCLEOTIDE SEQUENCE</scope>
    <source>
        <strain evidence="1">FPRL280</strain>
    </source>
</reference>
<reference evidence="1" key="1">
    <citation type="submission" date="2020-11" db="EMBL/GenBank/DDBJ databases">
        <authorList>
            <person name="Koelle M."/>
            <person name="Horta M.A.C."/>
            <person name="Nowrousian M."/>
            <person name="Ohm R.A."/>
            <person name="Benz P."/>
            <person name="Pilgard A."/>
        </authorList>
    </citation>
    <scope>NUCLEOTIDE SEQUENCE</scope>
    <source>
        <strain evidence="1">FPRL280</strain>
    </source>
</reference>
<evidence type="ECO:0000313" key="1">
    <source>
        <dbReference type="EMBL" id="KAF9799680.1"/>
    </source>
</evidence>
<accession>A0A8H7NSG4</accession>
<sequence length="96" mass="11091">MSRLEVKRQGNICRRGAFDWFSPKRWDKRSKLRSLGQQRQAYIQGKFREGCAHWSVHSWSMCSMLTWPRGPVSQSGCVSRARAVPRTAVPSNLIIQ</sequence>
<dbReference type="Proteomes" id="UP000639403">
    <property type="component" value="Unassembled WGS sequence"/>
</dbReference>